<evidence type="ECO:0000313" key="2">
    <source>
        <dbReference type="EMBL" id="SLN50331.1"/>
    </source>
</evidence>
<dbReference type="OrthoDB" id="9799894at2"/>
<dbReference type="RefSeq" id="WP_085836875.1">
    <property type="nucleotide sequence ID" value="NZ_FWFS01000007.1"/>
</dbReference>
<organism evidence="2 3">
    <name type="scientific">Aquimixticola soesokkakensis</name>
    <dbReference type="NCBI Taxonomy" id="1519096"/>
    <lineage>
        <taxon>Bacteria</taxon>
        <taxon>Pseudomonadati</taxon>
        <taxon>Pseudomonadota</taxon>
        <taxon>Alphaproteobacteria</taxon>
        <taxon>Rhodobacterales</taxon>
        <taxon>Paracoccaceae</taxon>
        <taxon>Aquimixticola</taxon>
    </lineage>
</organism>
<evidence type="ECO:0000313" key="3">
    <source>
        <dbReference type="Proteomes" id="UP000193862"/>
    </source>
</evidence>
<name>A0A1Y5SWY7_9RHOB</name>
<dbReference type="EMBL" id="FWFS01000007">
    <property type="protein sequence ID" value="SLN50331.1"/>
    <property type="molecule type" value="Genomic_DNA"/>
</dbReference>
<accession>A0A1Y5SWY7</accession>
<dbReference type="Pfam" id="PF06676">
    <property type="entry name" value="DUF1178"/>
    <property type="match status" value="1"/>
</dbReference>
<keyword evidence="3" id="KW-1185">Reference proteome</keyword>
<dbReference type="InterPro" id="IPR009562">
    <property type="entry name" value="DUF1178"/>
</dbReference>
<dbReference type="AlphaFoldDB" id="A0A1Y5SWY7"/>
<dbReference type="PIRSF" id="PIRSF032131">
    <property type="entry name" value="UCP032131"/>
    <property type="match status" value="1"/>
</dbReference>
<sequence length="157" mass="16781">MIRYTLKCTNAHIFDSWFQSAAAFDSLHAAGHTSCPTCGDKAVQKTLMAPNVAKGSSDAADARAPSHEAPAGAARPQTPLSAPQNETEKAIAAMREQVEKNSDYVGVSFAAEARKMHAGDTPTRAIWGEAKPQEARALLEEGVPILPLPFLPKRKTN</sequence>
<feature type="region of interest" description="Disordered" evidence="1">
    <location>
        <begin position="52"/>
        <end position="87"/>
    </location>
</feature>
<gene>
    <name evidence="2" type="ORF">AQS8620_02166</name>
</gene>
<proteinExistence type="predicted"/>
<reference evidence="2 3" key="1">
    <citation type="submission" date="2017-03" db="EMBL/GenBank/DDBJ databases">
        <authorList>
            <person name="Afonso C.L."/>
            <person name="Miller P.J."/>
            <person name="Scott M.A."/>
            <person name="Spackman E."/>
            <person name="Goraichik I."/>
            <person name="Dimitrov K.M."/>
            <person name="Suarez D.L."/>
            <person name="Swayne D.E."/>
        </authorList>
    </citation>
    <scope>NUCLEOTIDE SEQUENCE [LARGE SCALE GENOMIC DNA]</scope>
    <source>
        <strain evidence="2 3">CECT 8620</strain>
    </source>
</reference>
<evidence type="ECO:0000256" key="1">
    <source>
        <dbReference type="SAM" id="MobiDB-lite"/>
    </source>
</evidence>
<evidence type="ECO:0008006" key="4">
    <source>
        <dbReference type="Google" id="ProtNLM"/>
    </source>
</evidence>
<dbReference type="Proteomes" id="UP000193862">
    <property type="component" value="Unassembled WGS sequence"/>
</dbReference>
<protein>
    <recommendedName>
        <fullName evidence="4">DUF1178 family protein</fullName>
    </recommendedName>
</protein>